<evidence type="ECO:0000256" key="6">
    <source>
        <dbReference type="ARBA" id="ARBA00023163"/>
    </source>
</evidence>
<dbReference type="GO" id="GO:0000981">
    <property type="term" value="F:DNA-binding transcription factor activity, RNA polymerase II-specific"/>
    <property type="evidence" value="ECO:0007669"/>
    <property type="project" value="TreeGrafter"/>
</dbReference>
<evidence type="ECO:0000259" key="9">
    <source>
        <dbReference type="PROSITE" id="PS51057"/>
    </source>
</evidence>
<dbReference type="Gene3D" id="1.10.10.10">
    <property type="entry name" value="Winged helix-like DNA-binding domain superfamily/Winged helix DNA-binding domain"/>
    <property type="match status" value="2"/>
</dbReference>
<evidence type="ECO:0000256" key="3">
    <source>
        <dbReference type="ARBA" id="ARBA00022724"/>
    </source>
</evidence>
<dbReference type="InterPro" id="IPR043565">
    <property type="entry name" value="PAX_fam"/>
</dbReference>
<dbReference type="FunFam" id="1.10.10.10:FF:000003">
    <property type="entry name" value="Paired box protein Pax-6"/>
    <property type="match status" value="1"/>
</dbReference>
<dbReference type="EMBL" id="JALNTZ010000006">
    <property type="protein sequence ID" value="KAJ3648843.1"/>
    <property type="molecule type" value="Genomic_DNA"/>
</dbReference>
<keyword evidence="2" id="KW-0217">Developmental protein</keyword>
<evidence type="ECO:0000256" key="7">
    <source>
        <dbReference type="ARBA" id="ARBA00023242"/>
    </source>
</evidence>
<dbReference type="GO" id="GO:0000978">
    <property type="term" value="F:RNA polymerase II cis-regulatory region sequence-specific DNA binding"/>
    <property type="evidence" value="ECO:0007669"/>
    <property type="project" value="TreeGrafter"/>
</dbReference>
<keyword evidence="4" id="KW-0805">Transcription regulation</keyword>
<proteinExistence type="predicted"/>
<dbReference type="InterPro" id="IPR009057">
    <property type="entry name" value="Homeodomain-like_sf"/>
</dbReference>
<feature type="domain" description="Paired" evidence="9">
    <location>
        <begin position="13"/>
        <end position="140"/>
    </location>
</feature>
<reference evidence="10" key="1">
    <citation type="journal article" date="2023" name="G3 (Bethesda)">
        <title>Whole genome assemblies of Zophobas morio and Tenebrio molitor.</title>
        <authorList>
            <person name="Kaur S."/>
            <person name="Stinson S.A."/>
            <person name="diCenzo G.C."/>
        </authorList>
    </citation>
    <scope>NUCLEOTIDE SEQUENCE</scope>
    <source>
        <strain evidence="10">QUZm001</strain>
    </source>
</reference>
<keyword evidence="7" id="KW-0539">Nucleus</keyword>
<keyword evidence="5" id="KW-0238">DNA-binding</keyword>
<dbReference type="Proteomes" id="UP001168821">
    <property type="component" value="Unassembled WGS sequence"/>
</dbReference>
<evidence type="ECO:0000256" key="1">
    <source>
        <dbReference type="ARBA" id="ARBA00004123"/>
    </source>
</evidence>
<dbReference type="FunFam" id="1.10.10.10:FF:000013">
    <property type="entry name" value="Paired box 8 isoform 1"/>
    <property type="match status" value="1"/>
</dbReference>
<comment type="subcellular location">
    <subcellularLocation>
        <location evidence="1">Nucleus</location>
    </subcellularLocation>
</comment>
<dbReference type="PANTHER" id="PTHR45636:SF43">
    <property type="entry name" value="PAIRED BOX POX-NEURO PROTEIN"/>
    <property type="match status" value="1"/>
</dbReference>
<keyword evidence="3" id="KW-0563">Paired box</keyword>
<name>A0AA38I3Y1_9CUCU</name>
<dbReference type="PANTHER" id="PTHR45636">
    <property type="entry name" value="PAIRED BOX PROTEIN PAX-6-RELATED-RELATED"/>
    <property type="match status" value="1"/>
</dbReference>
<sequence length="318" mass="35607">MINSLYEFVIVPGQAGVNQLGGVFVNGRPLPDCVRRRIVELALLGVRPCDISRQLLVSHGCVSKILTRFYETGSIRPGSIGGSKTKQVATPTVVKKILRFKQENPGMFAWEIREQLISQRVCEPHNIPSVSSVNRILRNSGVWPDPPEILHHPRPPPPDSLMRGEMYSKISTNLSSLPYFSMHDAAYSTSNRLVALQHQLHIATSPVDLPPANNNWSNLIIPYQPSGNSSNHQIFTQEDKDTVITTDTNEKQQDLKRKNPYSIEELLKKPDKKVKPPNIVSVGIQQPYGVFVTHNEDFEEKCGSGDSDVEREVKIDVE</sequence>
<dbReference type="InterPro" id="IPR036388">
    <property type="entry name" value="WH-like_DNA-bd_sf"/>
</dbReference>
<protein>
    <recommendedName>
        <fullName evidence="9">Paired domain-containing protein</fullName>
    </recommendedName>
</protein>
<dbReference type="PROSITE" id="PS00034">
    <property type="entry name" value="PAIRED_1"/>
    <property type="match status" value="1"/>
</dbReference>
<dbReference type="SUPFAM" id="SSF46689">
    <property type="entry name" value="Homeodomain-like"/>
    <property type="match status" value="1"/>
</dbReference>
<feature type="region of interest" description="Disordered" evidence="8">
    <location>
        <begin position="299"/>
        <end position="318"/>
    </location>
</feature>
<evidence type="ECO:0000256" key="5">
    <source>
        <dbReference type="ARBA" id="ARBA00023125"/>
    </source>
</evidence>
<dbReference type="SMART" id="SM00351">
    <property type="entry name" value="PAX"/>
    <property type="match status" value="1"/>
</dbReference>
<dbReference type="PRINTS" id="PR00027">
    <property type="entry name" value="PAIREDBOX"/>
</dbReference>
<gene>
    <name evidence="10" type="ORF">Zmor_020615</name>
</gene>
<dbReference type="InterPro" id="IPR001523">
    <property type="entry name" value="Paired_dom"/>
</dbReference>
<dbReference type="AlphaFoldDB" id="A0AA38I3Y1"/>
<dbReference type="Pfam" id="PF00292">
    <property type="entry name" value="PAX"/>
    <property type="match status" value="1"/>
</dbReference>
<dbReference type="InterPro" id="IPR043182">
    <property type="entry name" value="PAIRED_DNA-bd_dom"/>
</dbReference>
<comment type="caution">
    <text evidence="10">The sequence shown here is derived from an EMBL/GenBank/DDBJ whole genome shotgun (WGS) entry which is preliminary data.</text>
</comment>
<dbReference type="GO" id="GO:0005634">
    <property type="term" value="C:nucleus"/>
    <property type="evidence" value="ECO:0007669"/>
    <property type="project" value="UniProtKB-SubCell"/>
</dbReference>
<organism evidence="10 11">
    <name type="scientific">Zophobas morio</name>
    <dbReference type="NCBI Taxonomy" id="2755281"/>
    <lineage>
        <taxon>Eukaryota</taxon>
        <taxon>Metazoa</taxon>
        <taxon>Ecdysozoa</taxon>
        <taxon>Arthropoda</taxon>
        <taxon>Hexapoda</taxon>
        <taxon>Insecta</taxon>
        <taxon>Pterygota</taxon>
        <taxon>Neoptera</taxon>
        <taxon>Endopterygota</taxon>
        <taxon>Coleoptera</taxon>
        <taxon>Polyphaga</taxon>
        <taxon>Cucujiformia</taxon>
        <taxon>Tenebrionidae</taxon>
        <taxon>Zophobas</taxon>
    </lineage>
</organism>
<evidence type="ECO:0000256" key="4">
    <source>
        <dbReference type="ARBA" id="ARBA00023015"/>
    </source>
</evidence>
<keyword evidence="11" id="KW-1185">Reference proteome</keyword>
<evidence type="ECO:0000256" key="8">
    <source>
        <dbReference type="SAM" id="MobiDB-lite"/>
    </source>
</evidence>
<accession>A0AA38I3Y1</accession>
<evidence type="ECO:0000256" key="2">
    <source>
        <dbReference type="ARBA" id="ARBA00022473"/>
    </source>
</evidence>
<dbReference type="GO" id="GO:0009791">
    <property type="term" value="P:post-embryonic development"/>
    <property type="evidence" value="ECO:0007669"/>
    <property type="project" value="UniProtKB-ARBA"/>
</dbReference>
<dbReference type="CDD" id="cd00131">
    <property type="entry name" value="PAX"/>
    <property type="match status" value="1"/>
</dbReference>
<dbReference type="PROSITE" id="PS51057">
    <property type="entry name" value="PAIRED_2"/>
    <property type="match status" value="1"/>
</dbReference>
<keyword evidence="6" id="KW-0804">Transcription</keyword>
<evidence type="ECO:0000313" key="10">
    <source>
        <dbReference type="EMBL" id="KAJ3648843.1"/>
    </source>
</evidence>
<evidence type="ECO:0000313" key="11">
    <source>
        <dbReference type="Proteomes" id="UP001168821"/>
    </source>
</evidence>